<keyword evidence="4" id="KW-1185">Reference proteome</keyword>
<feature type="signal peptide" evidence="1">
    <location>
        <begin position="1"/>
        <end position="24"/>
    </location>
</feature>
<proteinExistence type="predicted"/>
<dbReference type="Proteomes" id="UP000480266">
    <property type="component" value="Unassembled WGS sequence"/>
</dbReference>
<evidence type="ECO:0000256" key="1">
    <source>
        <dbReference type="SAM" id="SignalP"/>
    </source>
</evidence>
<feature type="domain" description="TNase-like" evidence="2">
    <location>
        <begin position="40"/>
        <end position="170"/>
    </location>
</feature>
<accession>A0A7C9VJ87</accession>
<dbReference type="SUPFAM" id="SSF50199">
    <property type="entry name" value="Staphylococcal nuclease"/>
    <property type="match status" value="1"/>
</dbReference>
<dbReference type="SMART" id="SM00318">
    <property type="entry name" value="SNc"/>
    <property type="match status" value="1"/>
</dbReference>
<dbReference type="InterPro" id="IPR016071">
    <property type="entry name" value="Staphylococal_nuclease_OB-fold"/>
</dbReference>
<reference evidence="3" key="1">
    <citation type="submission" date="2020-02" db="EMBL/GenBank/DDBJ databases">
        <title>Draft genome sequence of Candidatus Afipia apatlaquensis IBT-C3, a potential strain for decolorization of textile dyes.</title>
        <authorList>
            <person name="Sanchez-Reyes A."/>
            <person name="Breton-Deval L."/>
            <person name="Mangelson H."/>
            <person name="Sanchez-Flores A."/>
        </authorList>
    </citation>
    <scope>NUCLEOTIDE SEQUENCE [LARGE SCALE GENOMIC DNA]</scope>
    <source>
        <strain evidence="3">IBT-C3</strain>
    </source>
</reference>
<organism evidence="3 4">
    <name type="scientific">Candidatus Afipia apatlaquensis</name>
    <dbReference type="NCBI Taxonomy" id="2712852"/>
    <lineage>
        <taxon>Bacteria</taxon>
        <taxon>Pseudomonadati</taxon>
        <taxon>Pseudomonadota</taxon>
        <taxon>Alphaproteobacteria</taxon>
        <taxon>Hyphomicrobiales</taxon>
        <taxon>Nitrobacteraceae</taxon>
        <taxon>Afipia</taxon>
    </lineage>
</organism>
<feature type="chain" id="PRO_5028946418" evidence="1">
    <location>
        <begin position="25"/>
        <end position="196"/>
    </location>
</feature>
<protein>
    <submittedName>
        <fullName evidence="3">Nuclease</fullName>
    </submittedName>
</protein>
<sequence>MPLREARVLAAAALAACTALPCHAQNGGDPASLYQPKLAAQLPPLRVEVIDGIRFRDIETKTIFRLYGIDACASDQIATLGRQPWPCGTMVRAWLVTATLNTWLACAVIRDEPGERVARCATAAHRDLSADMLREGVAVLAPATDGEPVIGDYAAAEQQARKAYRGLWSSAFQMPWDWRAARKAATNVAVQAEATP</sequence>
<evidence type="ECO:0000313" key="4">
    <source>
        <dbReference type="Proteomes" id="UP000480266"/>
    </source>
</evidence>
<keyword evidence="1" id="KW-0732">Signal</keyword>
<dbReference type="InterPro" id="IPR035437">
    <property type="entry name" value="SNase_OB-fold_sf"/>
</dbReference>
<dbReference type="Gene3D" id="2.40.50.90">
    <property type="match status" value="1"/>
</dbReference>
<gene>
    <name evidence="3" type="ORF">G4V63_12855</name>
</gene>
<dbReference type="Pfam" id="PF00565">
    <property type="entry name" value="SNase"/>
    <property type="match status" value="1"/>
</dbReference>
<evidence type="ECO:0000313" key="3">
    <source>
        <dbReference type="EMBL" id="NGX96070.1"/>
    </source>
</evidence>
<dbReference type="AlphaFoldDB" id="A0A7C9VJ87"/>
<dbReference type="EMBL" id="JAAMRR010000675">
    <property type="protein sequence ID" value="NGX96070.1"/>
    <property type="molecule type" value="Genomic_DNA"/>
</dbReference>
<comment type="caution">
    <text evidence="3">The sequence shown here is derived from an EMBL/GenBank/DDBJ whole genome shotgun (WGS) entry which is preliminary data.</text>
</comment>
<name>A0A7C9VJ87_9BRAD</name>
<evidence type="ECO:0000259" key="2">
    <source>
        <dbReference type="SMART" id="SM00318"/>
    </source>
</evidence>